<sequence precursor="true">MTQQAKLQRTLVRSLTPLATVASVLALAMATTADAANIAWVSFHPADDTPSSAAAAGGFTVAPDKGFTDLLASAGHQVTRFVSASGLATSVPPENGDSPAAYLASLNAMDLVIIGRSISSGDYGGTNTEWWNSQVTAPVMLMSGYATRSNRLNYTVGDHISDISGPTSLEAVDLSHPVFDGMSLNGVNLTPPVLDVAPGERGASINADSIVAGGRLIARIPGDDGLDDTQPGAPVIAEWPAGAVLGNGDITAGRRMMFIAGSREAPPASGHTAGVFDLTVDGQTLFLNAVDYMTTVPEPTSAALVLGTILAAGVGRWRG</sequence>
<evidence type="ECO:0000313" key="3">
    <source>
        <dbReference type="Proteomes" id="UP000316714"/>
    </source>
</evidence>
<accession>A0A5C5UV16</accession>
<feature type="signal peptide" evidence="1">
    <location>
        <begin position="1"/>
        <end position="35"/>
    </location>
</feature>
<evidence type="ECO:0000256" key="1">
    <source>
        <dbReference type="SAM" id="SignalP"/>
    </source>
</evidence>
<name>A0A5C5UV16_9BACT</name>
<organism evidence="2 3">
    <name type="scientific">Posidoniimonas corsicana</name>
    <dbReference type="NCBI Taxonomy" id="1938618"/>
    <lineage>
        <taxon>Bacteria</taxon>
        <taxon>Pseudomonadati</taxon>
        <taxon>Planctomycetota</taxon>
        <taxon>Planctomycetia</taxon>
        <taxon>Pirellulales</taxon>
        <taxon>Lacipirellulaceae</taxon>
        <taxon>Posidoniimonas</taxon>
    </lineage>
</organism>
<dbReference type="Proteomes" id="UP000316714">
    <property type="component" value="Unassembled WGS sequence"/>
</dbReference>
<keyword evidence="3" id="KW-1185">Reference proteome</keyword>
<evidence type="ECO:0000313" key="2">
    <source>
        <dbReference type="EMBL" id="TWT30206.1"/>
    </source>
</evidence>
<keyword evidence="1" id="KW-0732">Signal</keyword>
<dbReference type="AlphaFoldDB" id="A0A5C5UV16"/>
<protein>
    <recommendedName>
        <fullName evidence="4">PEP-CTERM protein-sorting domain-containing protein</fullName>
    </recommendedName>
</protein>
<comment type="caution">
    <text evidence="2">The sequence shown here is derived from an EMBL/GenBank/DDBJ whole genome shotgun (WGS) entry which is preliminary data.</text>
</comment>
<evidence type="ECO:0008006" key="4">
    <source>
        <dbReference type="Google" id="ProtNLM"/>
    </source>
</evidence>
<feature type="chain" id="PRO_5022975691" description="PEP-CTERM protein-sorting domain-containing protein" evidence="1">
    <location>
        <begin position="36"/>
        <end position="319"/>
    </location>
</feature>
<reference evidence="2 3" key="1">
    <citation type="submission" date="2019-02" db="EMBL/GenBank/DDBJ databases">
        <title>Deep-cultivation of Planctomycetes and their phenomic and genomic characterization uncovers novel biology.</title>
        <authorList>
            <person name="Wiegand S."/>
            <person name="Jogler M."/>
            <person name="Boedeker C."/>
            <person name="Pinto D."/>
            <person name="Vollmers J."/>
            <person name="Rivas-Marin E."/>
            <person name="Kohn T."/>
            <person name="Peeters S.H."/>
            <person name="Heuer A."/>
            <person name="Rast P."/>
            <person name="Oberbeckmann S."/>
            <person name="Bunk B."/>
            <person name="Jeske O."/>
            <person name="Meyerdierks A."/>
            <person name="Storesund J.E."/>
            <person name="Kallscheuer N."/>
            <person name="Luecker S."/>
            <person name="Lage O.M."/>
            <person name="Pohl T."/>
            <person name="Merkel B.J."/>
            <person name="Hornburger P."/>
            <person name="Mueller R.-W."/>
            <person name="Bruemmer F."/>
            <person name="Labrenz M."/>
            <person name="Spormann A.M."/>
            <person name="Op Den Camp H."/>
            <person name="Overmann J."/>
            <person name="Amann R."/>
            <person name="Jetten M.S.M."/>
            <person name="Mascher T."/>
            <person name="Medema M.H."/>
            <person name="Devos D.P."/>
            <person name="Kaster A.-K."/>
            <person name="Ovreas L."/>
            <person name="Rohde M."/>
            <person name="Galperin M.Y."/>
            <person name="Jogler C."/>
        </authorList>
    </citation>
    <scope>NUCLEOTIDE SEQUENCE [LARGE SCALE GENOMIC DNA]</scope>
    <source>
        <strain evidence="2 3">KOR34</strain>
    </source>
</reference>
<gene>
    <name evidence="2" type="ORF">KOR34_47640</name>
</gene>
<proteinExistence type="predicted"/>
<dbReference type="EMBL" id="SIHJ01000005">
    <property type="protein sequence ID" value="TWT30206.1"/>
    <property type="molecule type" value="Genomic_DNA"/>
</dbReference>